<dbReference type="NCBIfam" id="NF009007">
    <property type="entry name" value="PRK12352.1"/>
    <property type="match status" value="1"/>
</dbReference>
<proteinExistence type="inferred from homology"/>
<comment type="similarity">
    <text evidence="1 4">Belongs to the carbamate kinase family.</text>
</comment>
<evidence type="ECO:0000256" key="1">
    <source>
        <dbReference type="ARBA" id="ARBA00011066"/>
    </source>
</evidence>
<dbReference type="PRINTS" id="PR01469">
    <property type="entry name" value="CARBMTKINASE"/>
</dbReference>
<dbReference type="CDD" id="cd04235">
    <property type="entry name" value="AAK_CK"/>
    <property type="match status" value="1"/>
</dbReference>
<dbReference type="RefSeq" id="WP_343905101.1">
    <property type="nucleotide sequence ID" value="NZ_BAAAJE010000001.1"/>
</dbReference>
<sequence>MSNIAVIAVGGNALTREDQRGTLEEQYENARTMAKSVRSLLRKGWKIIIVHGNGPQVGNLAIQHEESARLVPAQPLFSLGAMTQGALGSLICLALHDVCGTEISGAVSVITHVVVDRDDPAFATPTKPIGPFFTEAEAELFAETRGWTMVSDAGRGFRRVVPSPMPQATLEADAIAALTAAGHIVVAAGGGGIPVVEDHGVLCGVDAVIDKDFAAERIASAAHANALVMVTGVPSVKLDFGKPHERSVEDMTVAEARQHLADGQFPPGSMGPKMSAAIKFVEGRTSPEEPPRFAAITTPELVYATLDEPHGVVEGQRGTRILAAALPTLIDTKELVG</sequence>
<dbReference type="Gene3D" id="3.40.1160.10">
    <property type="entry name" value="Acetylglutamate kinase-like"/>
    <property type="match status" value="1"/>
</dbReference>
<dbReference type="InterPro" id="IPR003964">
    <property type="entry name" value="Carb_kinase"/>
</dbReference>
<dbReference type="Proteomes" id="UP001499979">
    <property type="component" value="Unassembled WGS sequence"/>
</dbReference>
<dbReference type="SUPFAM" id="SSF53633">
    <property type="entry name" value="Carbamate kinase-like"/>
    <property type="match status" value="1"/>
</dbReference>
<reference evidence="6 7" key="1">
    <citation type="journal article" date="2019" name="Int. J. Syst. Evol. Microbiol.">
        <title>The Global Catalogue of Microorganisms (GCM) 10K type strain sequencing project: providing services to taxonomists for standard genome sequencing and annotation.</title>
        <authorList>
            <consortium name="The Broad Institute Genomics Platform"/>
            <consortium name="The Broad Institute Genome Sequencing Center for Infectious Disease"/>
            <person name="Wu L."/>
            <person name="Ma J."/>
        </authorList>
    </citation>
    <scope>NUCLEOTIDE SEQUENCE [LARGE SCALE GENOMIC DNA]</scope>
    <source>
        <strain evidence="6 7">JCM 11813</strain>
    </source>
</reference>
<evidence type="ECO:0000259" key="5">
    <source>
        <dbReference type="Pfam" id="PF00696"/>
    </source>
</evidence>
<dbReference type="InterPro" id="IPR001048">
    <property type="entry name" value="Asp/Glu/Uridylate_kinase"/>
</dbReference>
<organism evidence="6 7">
    <name type="scientific">Nocardioides aquiterrae</name>
    <dbReference type="NCBI Taxonomy" id="203799"/>
    <lineage>
        <taxon>Bacteria</taxon>
        <taxon>Bacillati</taxon>
        <taxon>Actinomycetota</taxon>
        <taxon>Actinomycetes</taxon>
        <taxon>Propionibacteriales</taxon>
        <taxon>Nocardioidaceae</taxon>
        <taxon>Nocardioides</taxon>
    </lineage>
</organism>
<accession>A0ABN1U7Q2</accession>
<dbReference type="GO" id="GO:0016301">
    <property type="term" value="F:kinase activity"/>
    <property type="evidence" value="ECO:0007669"/>
    <property type="project" value="UniProtKB-KW"/>
</dbReference>
<evidence type="ECO:0000256" key="2">
    <source>
        <dbReference type="ARBA" id="ARBA00022679"/>
    </source>
</evidence>
<dbReference type="Pfam" id="PF00696">
    <property type="entry name" value="AA_kinase"/>
    <property type="match status" value="1"/>
</dbReference>
<comment type="caution">
    <text evidence="6">The sequence shown here is derived from an EMBL/GenBank/DDBJ whole genome shotgun (WGS) entry which is preliminary data.</text>
</comment>
<dbReference type="PIRSF" id="PIRSF000723">
    <property type="entry name" value="Carbamate_kin"/>
    <property type="match status" value="1"/>
</dbReference>
<gene>
    <name evidence="6" type="primary">arcC_1</name>
    <name evidence="6" type="ORF">GCM10009606_03520</name>
</gene>
<keyword evidence="3 4" id="KW-0418">Kinase</keyword>
<dbReference type="PANTHER" id="PTHR30409:SF1">
    <property type="entry name" value="CARBAMATE KINASE-RELATED"/>
    <property type="match status" value="1"/>
</dbReference>
<dbReference type="PANTHER" id="PTHR30409">
    <property type="entry name" value="CARBAMATE KINASE"/>
    <property type="match status" value="1"/>
</dbReference>
<dbReference type="InterPro" id="IPR036393">
    <property type="entry name" value="AceGlu_kinase-like_sf"/>
</dbReference>
<keyword evidence="7" id="KW-1185">Reference proteome</keyword>
<evidence type="ECO:0000313" key="6">
    <source>
        <dbReference type="EMBL" id="GAA1127158.1"/>
    </source>
</evidence>
<evidence type="ECO:0000313" key="7">
    <source>
        <dbReference type="Proteomes" id="UP001499979"/>
    </source>
</evidence>
<name>A0ABN1U7Q2_9ACTN</name>
<protein>
    <recommendedName>
        <fullName evidence="4">Carbamate kinase</fullName>
    </recommendedName>
</protein>
<keyword evidence="2 4" id="KW-0808">Transferase</keyword>
<dbReference type="EMBL" id="BAAAJE010000001">
    <property type="protein sequence ID" value="GAA1127158.1"/>
    <property type="molecule type" value="Genomic_DNA"/>
</dbReference>
<feature type="domain" description="Aspartate/glutamate/uridylate kinase" evidence="5">
    <location>
        <begin position="4"/>
        <end position="283"/>
    </location>
</feature>
<evidence type="ECO:0000256" key="4">
    <source>
        <dbReference type="PIRNR" id="PIRNR000723"/>
    </source>
</evidence>
<evidence type="ECO:0000256" key="3">
    <source>
        <dbReference type="ARBA" id="ARBA00022777"/>
    </source>
</evidence>